<dbReference type="STRING" id="13690.AX777_07990"/>
<dbReference type="PROSITE" id="PS50850">
    <property type="entry name" value="MFS"/>
    <property type="match status" value="1"/>
</dbReference>
<feature type="domain" description="Major facilitator superfamily (MFS) profile" evidence="5">
    <location>
        <begin position="16"/>
        <end position="400"/>
    </location>
</feature>
<feature type="transmembrane region" description="Helical" evidence="4">
    <location>
        <begin position="138"/>
        <end position="160"/>
    </location>
</feature>
<comment type="caution">
    <text evidence="6">The sequence shown here is derived from an EMBL/GenBank/DDBJ whole genome shotgun (WGS) entry which is preliminary data.</text>
</comment>
<dbReference type="SUPFAM" id="SSF103473">
    <property type="entry name" value="MFS general substrate transporter"/>
    <property type="match status" value="1"/>
</dbReference>
<dbReference type="InterPro" id="IPR020846">
    <property type="entry name" value="MFS_dom"/>
</dbReference>
<dbReference type="PANTHER" id="PTHR11360">
    <property type="entry name" value="MONOCARBOXYLATE TRANSPORTER"/>
    <property type="match status" value="1"/>
</dbReference>
<feature type="transmembrane region" description="Helical" evidence="4">
    <location>
        <begin position="50"/>
        <end position="68"/>
    </location>
</feature>
<evidence type="ECO:0000313" key="6">
    <source>
        <dbReference type="EMBL" id="KEZ19693.1"/>
    </source>
</evidence>
<accession>A0A084EP01</accession>
<dbReference type="InterPro" id="IPR036259">
    <property type="entry name" value="MFS_trans_sf"/>
</dbReference>
<feature type="transmembrane region" description="Helical" evidence="4">
    <location>
        <begin position="340"/>
        <end position="363"/>
    </location>
</feature>
<evidence type="ECO:0000256" key="1">
    <source>
        <dbReference type="ARBA" id="ARBA00022692"/>
    </source>
</evidence>
<feature type="transmembrane region" description="Helical" evidence="4">
    <location>
        <begin position="105"/>
        <end position="126"/>
    </location>
</feature>
<feature type="transmembrane region" description="Helical" evidence="4">
    <location>
        <begin position="16"/>
        <end position="38"/>
    </location>
</feature>
<evidence type="ECO:0000256" key="3">
    <source>
        <dbReference type="ARBA" id="ARBA00023136"/>
    </source>
</evidence>
<keyword evidence="1 4" id="KW-0812">Transmembrane</keyword>
<dbReference type="eggNOG" id="COG2271">
    <property type="taxonomic scope" value="Bacteria"/>
</dbReference>
<evidence type="ECO:0000256" key="2">
    <source>
        <dbReference type="ARBA" id="ARBA00022989"/>
    </source>
</evidence>
<dbReference type="EMBL" id="JGVR01000008">
    <property type="protein sequence ID" value="KEZ19693.1"/>
    <property type="molecule type" value="Genomic_DNA"/>
</dbReference>
<feature type="transmembrane region" description="Helical" evidence="4">
    <location>
        <begin position="256"/>
        <end position="275"/>
    </location>
</feature>
<dbReference type="Gene3D" id="1.20.1250.20">
    <property type="entry name" value="MFS general substrate transporter like domains"/>
    <property type="match status" value="2"/>
</dbReference>
<evidence type="ECO:0000256" key="4">
    <source>
        <dbReference type="SAM" id="Phobius"/>
    </source>
</evidence>
<protein>
    <submittedName>
        <fullName evidence="6">Sugar phosphate permease</fullName>
    </submittedName>
</protein>
<gene>
    <name evidence="6" type="ORF">CP98_01798</name>
</gene>
<keyword evidence="3 4" id="KW-0472">Membrane</keyword>
<name>A0A084EP01_SPHYA</name>
<organism evidence="6 7">
    <name type="scientific">Sphingobium yanoikuyae</name>
    <name type="common">Sphingomonas yanoikuyae</name>
    <dbReference type="NCBI Taxonomy" id="13690"/>
    <lineage>
        <taxon>Bacteria</taxon>
        <taxon>Pseudomonadati</taxon>
        <taxon>Pseudomonadota</taxon>
        <taxon>Alphaproteobacteria</taxon>
        <taxon>Sphingomonadales</taxon>
        <taxon>Sphingomonadaceae</taxon>
        <taxon>Sphingobium</taxon>
    </lineage>
</organism>
<evidence type="ECO:0000259" key="5">
    <source>
        <dbReference type="PROSITE" id="PS50850"/>
    </source>
</evidence>
<dbReference type="PATRIC" id="fig|13690.10.peg.1852"/>
<feature type="transmembrane region" description="Helical" evidence="4">
    <location>
        <begin position="375"/>
        <end position="396"/>
    </location>
</feature>
<dbReference type="InterPro" id="IPR050327">
    <property type="entry name" value="Proton-linked_MCT"/>
</dbReference>
<sequence>MGSAYWGELRTHWRPLLAATMGLGFGIGLSAYTMSLFAPKMIGEFGWEKSQFALLGSFGLLMLIMQPITGRLTDRFGVRAVSAVGVLAGPIAYLGFAFQPGSIRAFFAVAVLQITLGTLTTSPVYTRIVAERFERARGLAFSIVMTGPPLVGAVIAPLLGGFIESQGWRNGYLLMGGVTLVFGLIAVLLTPAHIGVHPHEEADEQAGPAPVGSRVIFRNPAFWVLIVGMVLVNFPQGLASAQMKLVLMDSGAASQTATWLISIYAIGVLLGRFACGLSLDRMPPHHVAALALAMPAIGMALMASPLDATIVLALSVAMMGLAQGAEGDIAAYLVSRRFGLGVFSLVMGFVGAAIAGGAALGSLTLSLTLSIWGSYAPFLALSACVTLAGAALFLTLGRRPPTMEPVYA</sequence>
<dbReference type="Pfam" id="PF07690">
    <property type="entry name" value="MFS_1"/>
    <property type="match status" value="1"/>
</dbReference>
<feature type="transmembrane region" description="Helical" evidence="4">
    <location>
        <begin position="80"/>
        <end position="99"/>
    </location>
</feature>
<feature type="transmembrane region" description="Helical" evidence="4">
    <location>
        <begin position="287"/>
        <end position="304"/>
    </location>
</feature>
<reference evidence="6 7" key="1">
    <citation type="submission" date="2014-03" db="EMBL/GenBank/DDBJ databases">
        <title>Genome sequence of Sphingobium yanoikuyae B1.</title>
        <authorList>
            <person name="Gan H.M."/>
            <person name="Gan H.Y."/>
            <person name="Savka M.A."/>
        </authorList>
    </citation>
    <scope>NUCLEOTIDE SEQUENCE [LARGE SCALE GENOMIC DNA]</scope>
    <source>
        <strain evidence="6 7">B1</strain>
    </source>
</reference>
<dbReference type="InterPro" id="IPR011701">
    <property type="entry name" value="MFS"/>
</dbReference>
<dbReference type="PANTHER" id="PTHR11360:SF284">
    <property type="entry name" value="EG:103B4.3 PROTEIN-RELATED"/>
    <property type="match status" value="1"/>
</dbReference>
<evidence type="ECO:0000313" key="7">
    <source>
        <dbReference type="Proteomes" id="UP000028534"/>
    </source>
</evidence>
<feature type="transmembrane region" description="Helical" evidence="4">
    <location>
        <begin position="172"/>
        <end position="194"/>
    </location>
</feature>
<keyword evidence="2 4" id="KW-1133">Transmembrane helix</keyword>
<feature type="transmembrane region" description="Helical" evidence="4">
    <location>
        <begin position="310"/>
        <end position="333"/>
    </location>
</feature>
<dbReference type="GO" id="GO:0022857">
    <property type="term" value="F:transmembrane transporter activity"/>
    <property type="evidence" value="ECO:0007669"/>
    <property type="project" value="InterPro"/>
</dbReference>
<proteinExistence type="predicted"/>
<dbReference type="AlphaFoldDB" id="A0A084EP01"/>
<feature type="transmembrane region" description="Helical" evidence="4">
    <location>
        <begin position="215"/>
        <end position="236"/>
    </location>
</feature>
<dbReference type="Proteomes" id="UP000028534">
    <property type="component" value="Unassembled WGS sequence"/>
</dbReference>
<dbReference type="RefSeq" id="WP_037518745.1">
    <property type="nucleotide sequence ID" value="NZ_JGVR01000008.1"/>
</dbReference>